<protein>
    <submittedName>
        <fullName evidence="1">Calcium-binding protein</fullName>
    </submittedName>
</protein>
<dbReference type="EMBL" id="QYUL01000006">
    <property type="protein sequence ID" value="RJF76779.1"/>
    <property type="molecule type" value="Genomic_DNA"/>
</dbReference>
<keyword evidence="2" id="KW-1185">Reference proteome</keyword>
<dbReference type="Proteomes" id="UP000283458">
    <property type="component" value="Unassembled WGS sequence"/>
</dbReference>
<reference evidence="1 2" key="1">
    <citation type="submission" date="2018-09" db="EMBL/GenBank/DDBJ databases">
        <authorList>
            <person name="Zhu H."/>
        </authorList>
    </citation>
    <scope>NUCLEOTIDE SEQUENCE [LARGE SCALE GENOMIC DNA]</scope>
    <source>
        <strain evidence="1 2">K2W22B-5</strain>
    </source>
</reference>
<name>A0A418VL46_9PROT</name>
<dbReference type="AlphaFoldDB" id="A0A418VL46"/>
<evidence type="ECO:0000313" key="2">
    <source>
        <dbReference type="Proteomes" id="UP000283458"/>
    </source>
</evidence>
<gene>
    <name evidence="1" type="ORF">D3877_28230</name>
</gene>
<accession>A0A418VL46</accession>
<organism evidence="1 2">
    <name type="scientific">Azospirillum cavernae</name>
    <dbReference type="NCBI Taxonomy" id="2320860"/>
    <lineage>
        <taxon>Bacteria</taxon>
        <taxon>Pseudomonadati</taxon>
        <taxon>Pseudomonadota</taxon>
        <taxon>Alphaproteobacteria</taxon>
        <taxon>Rhodospirillales</taxon>
        <taxon>Azospirillaceae</taxon>
        <taxon>Azospirillum</taxon>
    </lineage>
</organism>
<comment type="caution">
    <text evidence="1">The sequence shown here is derived from an EMBL/GenBank/DDBJ whole genome shotgun (WGS) entry which is preliminary data.</text>
</comment>
<proteinExistence type="predicted"/>
<sequence length="234" mass="26604">MTNATIDIVLCTTGNNHLADHLPAGLCRHHATVASPPLLGYECHTILRNGLGQYDWYVYLEDDIRIEDLFFFQKLMWFQELVGDERCVLQPNRFEVTDTGAVLRLYIDGHPFSRNLVPQQAVGDVPRRIEAPHLGRTIAFQQVPNPHSGCFFLTEAQMRRWAAAPDFLDRATSYIGPLESAATLGLIRHFAVYKPARENAGFLEVRHGDHRYLQRRLAFSNTPPFHYSVVSSKS</sequence>
<evidence type="ECO:0000313" key="1">
    <source>
        <dbReference type="EMBL" id="RJF76779.1"/>
    </source>
</evidence>